<dbReference type="PANTHER" id="PTHR47326:SF1">
    <property type="entry name" value="HTH PSQ-TYPE DOMAIN-CONTAINING PROTEIN"/>
    <property type="match status" value="1"/>
</dbReference>
<evidence type="ECO:0008006" key="4">
    <source>
        <dbReference type="Google" id="ProtNLM"/>
    </source>
</evidence>
<dbReference type="EMBL" id="CAJOBC010007016">
    <property type="protein sequence ID" value="CAF3918510.1"/>
    <property type="molecule type" value="Genomic_DNA"/>
</dbReference>
<reference evidence="1" key="1">
    <citation type="submission" date="2021-02" db="EMBL/GenBank/DDBJ databases">
        <authorList>
            <person name="Nowell W R."/>
        </authorList>
    </citation>
    <scope>NUCLEOTIDE SEQUENCE</scope>
</reference>
<comment type="caution">
    <text evidence="1">The sequence shown here is derived from an EMBL/GenBank/DDBJ whole genome shotgun (WGS) entry which is preliminary data.</text>
</comment>
<accession>A0A814T1D4</accession>
<dbReference type="AlphaFoldDB" id="A0A814T1D4"/>
<dbReference type="PANTHER" id="PTHR47326">
    <property type="entry name" value="TRANSPOSABLE ELEMENT TC3 TRANSPOSASE-LIKE PROTEIN"/>
    <property type="match status" value="1"/>
</dbReference>
<dbReference type="OrthoDB" id="10006939at2759"/>
<dbReference type="Gene3D" id="3.30.420.10">
    <property type="entry name" value="Ribonuclease H-like superfamily/Ribonuclease H"/>
    <property type="match status" value="1"/>
</dbReference>
<dbReference type="InterPro" id="IPR036397">
    <property type="entry name" value="RNaseH_sf"/>
</dbReference>
<evidence type="ECO:0000313" key="3">
    <source>
        <dbReference type="Proteomes" id="UP000663829"/>
    </source>
</evidence>
<dbReference type="GO" id="GO:0003676">
    <property type="term" value="F:nucleic acid binding"/>
    <property type="evidence" value="ECO:0007669"/>
    <property type="project" value="InterPro"/>
</dbReference>
<organism evidence="1 3">
    <name type="scientific">Didymodactylos carnosus</name>
    <dbReference type="NCBI Taxonomy" id="1234261"/>
    <lineage>
        <taxon>Eukaryota</taxon>
        <taxon>Metazoa</taxon>
        <taxon>Spiralia</taxon>
        <taxon>Gnathifera</taxon>
        <taxon>Rotifera</taxon>
        <taxon>Eurotatoria</taxon>
        <taxon>Bdelloidea</taxon>
        <taxon>Philodinida</taxon>
        <taxon>Philodinidae</taxon>
        <taxon>Didymodactylos</taxon>
    </lineage>
</organism>
<protein>
    <recommendedName>
        <fullName evidence="4">Transposase</fullName>
    </recommendedName>
</protein>
<evidence type="ECO:0000313" key="2">
    <source>
        <dbReference type="EMBL" id="CAF3918510.1"/>
    </source>
</evidence>
<name>A0A814T1D4_9BILA</name>
<sequence>MKVSHTTMRRIIKEDLGLKLRSFGIWGRKNIRKSMTEKILFAEEKYFYIDEIYNKQNDRIYAPTREEADRKGGMHFKTQHPVHVMVWLRSCYQEVTRPVIIEKGTINAARYIEEILPVALKDGKRLLGNDFIFQQDSASLHKDGKTQSWCKQYFPDFWPYGRWPPNSPDLNPLDYCMWSEFGEQINWSRITNKQTLID</sequence>
<dbReference type="EMBL" id="CAJNOQ010007017">
    <property type="protein sequence ID" value="CAF1155073.1"/>
    <property type="molecule type" value="Genomic_DNA"/>
</dbReference>
<evidence type="ECO:0000313" key="1">
    <source>
        <dbReference type="EMBL" id="CAF1155073.1"/>
    </source>
</evidence>
<dbReference type="Proteomes" id="UP000663829">
    <property type="component" value="Unassembled WGS sequence"/>
</dbReference>
<keyword evidence="3" id="KW-1185">Reference proteome</keyword>
<gene>
    <name evidence="1" type="ORF">GPM918_LOCUS21385</name>
    <name evidence="2" type="ORF">SRO942_LOCUS21382</name>
</gene>
<proteinExistence type="predicted"/>
<dbReference type="Proteomes" id="UP000681722">
    <property type="component" value="Unassembled WGS sequence"/>
</dbReference>